<dbReference type="EMBL" id="DVJP01000075">
    <property type="protein sequence ID" value="HIS77362.1"/>
    <property type="molecule type" value="Genomic_DNA"/>
</dbReference>
<organism evidence="1 2">
    <name type="scientific">Candidatus Merdivicinus excrementipullorum</name>
    <dbReference type="NCBI Taxonomy" id="2840867"/>
    <lineage>
        <taxon>Bacteria</taxon>
        <taxon>Bacillati</taxon>
        <taxon>Bacillota</taxon>
        <taxon>Clostridia</taxon>
        <taxon>Eubacteriales</taxon>
        <taxon>Oscillospiraceae</taxon>
        <taxon>Oscillospiraceae incertae sedis</taxon>
        <taxon>Candidatus Merdivicinus</taxon>
    </lineage>
</organism>
<dbReference type="AlphaFoldDB" id="A0A9D1K126"/>
<name>A0A9D1K126_9FIRM</name>
<evidence type="ECO:0000313" key="1">
    <source>
        <dbReference type="EMBL" id="HIS77362.1"/>
    </source>
</evidence>
<dbReference type="Proteomes" id="UP000824002">
    <property type="component" value="Unassembled WGS sequence"/>
</dbReference>
<proteinExistence type="predicted"/>
<reference evidence="1" key="1">
    <citation type="submission" date="2020-10" db="EMBL/GenBank/DDBJ databases">
        <authorList>
            <person name="Gilroy R."/>
        </authorList>
    </citation>
    <scope>NUCLEOTIDE SEQUENCE</scope>
    <source>
        <strain evidence="1">CHK199-13235</strain>
    </source>
</reference>
<sequence length="95" mass="10768">MELKYNELLQNLRERKFTFTITGIDGTKYENLSIDIPSYHDTAILFHNCKRPDGSTLRGVFSITPSNLIKAELKDNAAGIIVETTQGIYDIKFSL</sequence>
<protein>
    <submittedName>
        <fullName evidence="1">Uncharacterized protein</fullName>
    </submittedName>
</protein>
<evidence type="ECO:0000313" key="2">
    <source>
        <dbReference type="Proteomes" id="UP000824002"/>
    </source>
</evidence>
<accession>A0A9D1K126</accession>
<comment type="caution">
    <text evidence="1">The sequence shown here is derived from an EMBL/GenBank/DDBJ whole genome shotgun (WGS) entry which is preliminary data.</text>
</comment>
<reference evidence="1" key="2">
    <citation type="journal article" date="2021" name="PeerJ">
        <title>Extensive microbial diversity within the chicken gut microbiome revealed by metagenomics and culture.</title>
        <authorList>
            <person name="Gilroy R."/>
            <person name="Ravi A."/>
            <person name="Getino M."/>
            <person name="Pursley I."/>
            <person name="Horton D.L."/>
            <person name="Alikhan N.F."/>
            <person name="Baker D."/>
            <person name="Gharbi K."/>
            <person name="Hall N."/>
            <person name="Watson M."/>
            <person name="Adriaenssens E.M."/>
            <person name="Foster-Nyarko E."/>
            <person name="Jarju S."/>
            <person name="Secka A."/>
            <person name="Antonio M."/>
            <person name="Oren A."/>
            <person name="Chaudhuri R.R."/>
            <person name="La Ragione R."/>
            <person name="Hildebrand F."/>
            <person name="Pallen M.J."/>
        </authorList>
    </citation>
    <scope>NUCLEOTIDE SEQUENCE</scope>
    <source>
        <strain evidence="1">CHK199-13235</strain>
    </source>
</reference>
<gene>
    <name evidence="1" type="ORF">IAB51_11250</name>
</gene>